<evidence type="ECO:0000313" key="2">
    <source>
        <dbReference type="Proteomes" id="UP001500665"/>
    </source>
</evidence>
<reference evidence="1 2" key="1">
    <citation type="journal article" date="2019" name="Int. J. Syst. Evol. Microbiol.">
        <title>The Global Catalogue of Microorganisms (GCM) 10K type strain sequencing project: providing services to taxonomists for standard genome sequencing and annotation.</title>
        <authorList>
            <consortium name="The Broad Institute Genomics Platform"/>
            <consortium name="The Broad Institute Genome Sequencing Center for Infectious Disease"/>
            <person name="Wu L."/>
            <person name="Ma J."/>
        </authorList>
    </citation>
    <scope>NUCLEOTIDE SEQUENCE [LARGE SCALE GENOMIC DNA]</scope>
    <source>
        <strain evidence="1 2">JCM 10696</strain>
    </source>
</reference>
<name>A0ABN1RJV8_9ACTN</name>
<proteinExistence type="predicted"/>
<keyword evidence="2" id="KW-1185">Reference proteome</keyword>
<dbReference type="Pfam" id="PF08843">
    <property type="entry name" value="AbiEii"/>
    <property type="match status" value="1"/>
</dbReference>
<sequence length="378" mass="41237">MGVPGAEVTPVFDPALKHYQDAFRAADPRFSDEEAGRRWREARAAALEQVVRAVARSRWAGGLVLRGSMLLRAWYGEAARDPGDLDFVVVPEHRDIGDAETGRMFAGIGRAAEEGPIPIDASGARTDDIWTYDRVPGRRLVLPWDAGGGMSGAVQLDFTFGERLPLPPEPTRVAGVEIPAATPELSLAWKLQWLLTDAYPQGKDLYDAVVLSERTTVSHRLLKELAVSVLPGYASTPLSSAAFDLANADWEDPDLPPSRDALIARLTTAIDAICAEPLDEPDDDEGRRVLWFGPRIDACRTAARTGGAKAVGDLLVREDSMAFEDQALIASEALGVPLREAARVLLADWKHLNGYYVRQEAHLMSRLDVLTRPPGRTS</sequence>
<dbReference type="Proteomes" id="UP001500665">
    <property type="component" value="Unassembled WGS sequence"/>
</dbReference>
<evidence type="ECO:0000313" key="1">
    <source>
        <dbReference type="EMBL" id="GAA0958614.1"/>
    </source>
</evidence>
<dbReference type="InterPro" id="IPR014942">
    <property type="entry name" value="AbiEii"/>
</dbReference>
<accession>A0ABN1RJV8</accession>
<organism evidence="1 2">
    <name type="scientific">Actinocorallia libanotica</name>
    <dbReference type="NCBI Taxonomy" id="46162"/>
    <lineage>
        <taxon>Bacteria</taxon>
        <taxon>Bacillati</taxon>
        <taxon>Actinomycetota</taxon>
        <taxon>Actinomycetes</taxon>
        <taxon>Streptosporangiales</taxon>
        <taxon>Thermomonosporaceae</taxon>
        <taxon>Actinocorallia</taxon>
    </lineage>
</organism>
<protein>
    <recommendedName>
        <fullName evidence="3">Nucleotidyltransferase AbiEii toxin of type IV toxin-antitoxin system</fullName>
    </recommendedName>
</protein>
<comment type="caution">
    <text evidence="1">The sequence shown here is derived from an EMBL/GenBank/DDBJ whole genome shotgun (WGS) entry which is preliminary data.</text>
</comment>
<dbReference type="EMBL" id="BAAAHH010000021">
    <property type="protein sequence ID" value="GAA0958614.1"/>
    <property type="molecule type" value="Genomic_DNA"/>
</dbReference>
<evidence type="ECO:0008006" key="3">
    <source>
        <dbReference type="Google" id="ProtNLM"/>
    </source>
</evidence>
<gene>
    <name evidence="1" type="ORF">GCM10009550_47350</name>
</gene>